<keyword evidence="1" id="KW-0694">RNA-binding</keyword>
<feature type="compositionally biased region" description="Polar residues" evidence="2">
    <location>
        <begin position="212"/>
        <end position="225"/>
    </location>
</feature>
<name>F0Z779_DICPU</name>
<dbReference type="OMA" id="KWWEDLL"/>
<dbReference type="eggNOG" id="KOG1669">
    <property type="taxonomic scope" value="Eukaryota"/>
</dbReference>
<comment type="similarity">
    <text evidence="1">Belongs to the eukaryotic initiation factor 4E family.</text>
</comment>
<dbReference type="PANTHER" id="PTHR11960">
    <property type="entry name" value="EUKARYOTIC TRANSLATION INITIATION FACTOR 4E RELATED"/>
    <property type="match status" value="1"/>
</dbReference>
<dbReference type="RefSeq" id="XP_003283267.1">
    <property type="nucleotide sequence ID" value="XM_003283219.1"/>
</dbReference>
<sequence length="266" mass="30390">MVHLLSNTYYFYYMPKRPKTMNDYLAGLQCISGPIKTVEDFWSYYSHMIRPVDEFSQLSDIYFFKEGIKPIWEDAENRDGGKFVVKTRRNYTSKWWEDLLLAFIGEQVDDVENINGIVISFRANDNNLIGIWNKNSEDNEKLLVSLKHLFKIDKLDYKPHFGRILKEEVFQNNKNENNSNSGSMGSSGLLSDSGNVSLDAPSPDTFDFMKPSSLNSISSPTNTPFQPYLPFGQPSSSSSSSSSSQPSQPHSFFSFNNLDFNITKQN</sequence>
<gene>
    <name evidence="3" type="ORF">DICPUDRAFT_25523</name>
</gene>
<dbReference type="GO" id="GO:0016281">
    <property type="term" value="C:eukaryotic translation initiation factor 4F complex"/>
    <property type="evidence" value="ECO:0000318"/>
    <property type="project" value="GO_Central"/>
</dbReference>
<feature type="region of interest" description="Disordered" evidence="2">
    <location>
        <begin position="209"/>
        <end position="255"/>
    </location>
</feature>
<dbReference type="GO" id="GO:0003743">
    <property type="term" value="F:translation initiation factor activity"/>
    <property type="evidence" value="ECO:0000318"/>
    <property type="project" value="GO_Central"/>
</dbReference>
<dbReference type="InParanoid" id="F0Z779"/>
<dbReference type="STRING" id="5786.F0Z779"/>
<protein>
    <submittedName>
        <fullName evidence="3">Uncharacterized protein</fullName>
    </submittedName>
</protein>
<dbReference type="InterPro" id="IPR023398">
    <property type="entry name" value="TIF_eIF4e-like"/>
</dbReference>
<dbReference type="PANTHER" id="PTHR11960:SF18">
    <property type="entry name" value="EUKARYOTIC TRANSLATION INITIATION FACTOR 4E HOMOLOGOUS PROTEIN, ISOFORM B"/>
    <property type="match status" value="1"/>
</dbReference>
<dbReference type="Proteomes" id="UP000001064">
    <property type="component" value="Unassembled WGS sequence"/>
</dbReference>
<dbReference type="VEuPathDB" id="AmoebaDB:DICPUDRAFT_25523"/>
<feature type="compositionally biased region" description="Low complexity" evidence="2">
    <location>
        <begin position="233"/>
        <end position="255"/>
    </location>
</feature>
<dbReference type="GO" id="GO:0000340">
    <property type="term" value="F:RNA 7-methylguanosine cap binding"/>
    <property type="evidence" value="ECO:0000318"/>
    <property type="project" value="GO_Central"/>
</dbReference>
<dbReference type="GO" id="GO:0006413">
    <property type="term" value="P:translational initiation"/>
    <property type="evidence" value="ECO:0000318"/>
    <property type="project" value="GO_Central"/>
</dbReference>
<dbReference type="KEGG" id="dpp:DICPUDRAFT_25523"/>
<feature type="region of interest" description="Disordered" evidence="2">
    <location>
        <begin position="172"/>
        <end position="194"/>
    </location>
</feature>
<dbReference type="OrthoDB" id="590761at2759"/>
<dbReference type="Gene3D" id="3.30.760.10">
    <property type="entry name" value="RNA Cap, Translation Initiation Factor Eif4e"/>
    <property type="match status" value="1"/>
</dbReference>
<dbReference type="EMBL" id="GL870945">
    <property type="protein sequence ID" value="EGC40198.1"/>
    <property type="molecule type" value="Genomic_DNA"/>
</dbReference>
<dbReference type="FunCoup" id="F0Z779">
    <property type="interactions" value="32"/>
</dbReference>
<evidence type="ECO:0000256" key="1">
    <source>
        <dbReference type="RuleBase" id="RU004374"/>
    </source>
</evidence>
<dbReference type="FunFam" id="3.30.760.10:FF:000065">
    <property type="entry name" value="Uncharacterized protein"/>
    <property type="match status" value="1"/>
</dbReference>
<dbReference type="InterPro" id="IPR001040">
    <property type="entry name" value="TIF_eIF_4E"/>
</dbReference>
<proteinExistence type="inferred from homology"/>
<dbReference type="AlphaFoldDB" id="F0Z779"/>
<keyword evidence="4" id="KW-1185">Reference proteome</keyword>
<accession>F0Z779</accession>
<evidence type="ECO:0000313" key="3">
    <source>
        <dbReference type="EMBL" id="EGC40198.1"/>
    </source>
</evidence>
<organism evidence="3 4">
    <name type="scientific">Dictyostelium purpureum</name>
    <name type="common">Slime mold</name>
    <dbReference type="NCBI Taxonomy" id="5786"/>
    <lineage>
        <taxon>Eukaryota</taxon>
        <taxon>Amoebozoa</taxon>
        <taxon>Evosea</taxon>
        <taxon>Eumycetozoa</taxon>
        <taxon>Dictyostelia</taxon>
        <taxon>Dictyosteliales</taxon>
        <taxon>Dictyosteliaceae</taxon>
        <taxon>Dictyostelium</taxon>
    </lineage>
</organism>
<dbReference type="SUPFAM" id="SSF55418">
    <property type="entry name" value="eIF4e-like"/>
    <property type="match status" value="1"/>
</dbReference>
<dbReference type="GeneID" id="10509172"/>
<reference evidence="4" key="1">
    <citation type="journal article" date="2011" name="Genome Biol.">
        <title>Comparative genomics of the social amoebae Dictyostelium discoideum and Dictyostelium purpureum.</title>
        <authorList>
            <consortium name="US DOE Joint Genome Institute (JGI-PGF)"/>
            <person name="Sucgang R."/>
            <person name="Kuo A."/>
            <person name="Tian X."/>
            <person name="Salerno W."/>
            <person name="Parikh A."/>
            <person name="Feasley C.L."/>
            <person name="Dalin E."/>
            <person name="Tu H."/>
            <person name="Huang E."/>
            <person name="Barry K."/>
            <person name="Lindquist E."/>
            <person name="Shapiro H."/>
            <person name="Bruce D."/>
            <person name="Schmutz J."/>
            <person name="Salamov A."/>
            <person name="Fey P."/>
            <person name="Gaudet P."/>
            <person name="Anjard C."/>
            <person name="Babu M.M."/>
            <person name="Basu S."/>
            <person name="Bushmanova Y."/>
            <person name="van der Wel H."/>
            <person name="Katoh-Kurasawa M."/>
            <person name="Dinh C."/>
            <person name="Coutinho P.M."/>
            <person name="Saito T."/>
            <person name="Elias M."/>
            <person name="Schaap P."/>
            <person name="Kay R.R."/>
            <person name="Henrissat B."/>
            <person name="Eichinger L."/>
            <person name="Rivero F."/>
            <person name="Putnam N.H."/>
            <person name="West C.M."/>
            <person name="Loomis W.F."/>
            <person name="Chisholm R.L."/>
            <person name="Shaulsky G."/>
            <person name="Strassmann J.E."/>
            <person name="Queller D.C."/>
            <person name="Kuspa A."/>
            <person name="Grigoriev I.V."/>
        </authorList>
    </citation>
    <scope>NUCLEOTIDE SEQUENCE [LARGE SCALE GENOMIC DNA]</scope>
    <source>
        <strain evidence="4">QSDP1</strain>
    </source>
</reference>
<evidence type="ECO:0000313" key="4">
    <source>
        <dbReference type="Proteomes" id="UP000001064"/>
    </source>
</evidence>
<dbReference type="Pfam" id="PF01652">
    <property type="entry name" value="IF4E"/>
    <property type="match status" value="1"/>
</dbReference>
<keyword evidence="1" id="KW-0396">Initiation factor</keyword>
<evidence type="ECO:0000256" key="2">
    <source>
        <dbReference type="SAM" id="MobiDB-lite"/>
    </source>
</evidence>
<keyword evidence="1" id="KW-0648">Protein biosynthesis</keyword>